<dbReference type="InterPro" id="IPR032799">
    <property type="entry name" value="TAXi_C"/>
</dbReference>
<dbReference type="OrthoDB" id="683723at2759"/>
<dbReference type="SUPFAM" id="SSF50630">
    <property type="entry name" value="Acid proteases"/>
    <property type="match status" value="1"/>
</dbReference>
<feature type="chain" id="PRO_5026139084" description="Peptidase A1 domain-containing protein" evidence="4">
    <location>
        <begin position="21"/>
        <end position="453"/>
    </location>
</feature>
<feature type="signal peptide" evidence="4">
    <location>
        <begin position="1"/>
        <end position="20"/>
    </location>
</feature>
<evidence type="ECO:0000256" key="3">
    <source>
        <dbReference type="RuleBase" id="RU000454"/>
    </source>
</evidence>
<keyword evidence="3" id="KW-0645">Protease</keyword>
<evidence type="ECO:0000313" key="7">
    <source>
        <dbReference type="Proteomes" id="UP000479710"/>
    </source>
</evidence>
<dbReference type="Pfam" id="PF14541">
    <property type="entry name" value="TAXi_C"/>
    <property type="match status" value="1"/>
</dbReference>
<keyword evidence="4" id="KW-0732">Signal</keyword>
<dbReference type="PROSITE" id="PS51767">
    <property type="entry name" value="PEPTIDASE_A1"/>
    <property type="match status" value="1"/>
</dbReference>
<dbReference type="PANTHER" id="PTHR13683:SF809">
    <property type="entry name" value="PEPTIDASE A1 DOMAIN-CONTAINING PROTEIN"/>
    <property type="match status" value="1"/>
</dbReference>
<feature type="active site" evidence="2">
    <location>
        <position position="130"/>
    </location>
</feature>
<evidence type="ECO:0000259" key="5">
    <source>
        <dbReference type="PROSITE" id="PS51767"/>
    </source>
</evidence>
<dbReference type="EMBL" id="SPHZ02000005">
    <property type="protein sequence ID" value="KAF0920942.1"/>
    <property type="molecule type" value="Genomic_DNA"/>
</dbReference>
<protein>
    <recommendedName>
        <fullName evidence="5">Peptidase A1 domain-containing protein</fullName>
    </recommendedName>
</protein>
<proteinExistence type="inferred from homology"/>
<dbReference type="PANTHER" id="PTHR13683">
    <property type="entry name" value="ASPARTYL PROTEASES"/>
    <property type="match status" value="1"/>
</dbReference>
<dbReference type="Gene3D" id="2.40.70.10">
    <property type="entry name" value="Acid Proteases"/>
    <property type="match status" value="2"/>
</dbReference>
<accession>A0A6G1E905</accession>
<comment type="similarity">
    <text evidence="1 3">Belongs to the peptidase A1 family.</text>
</comment>
<comment type="caution">
    <text evidence="6">The sequence shown here is derived from an EMBL/GenBank/DDBJ whole genome shotgun (WGS) entry which is preliminary data.</text>
</comment>
<dbReference type="InterPro" id="IPR021109">
    <property type="entry name" value="Peptidase_aspartic_dom_sf"/>
</dbReference>
<evidence type="ECO:0000256" key="4">
    <source>
        <dbReference type="SAM" id="SignalP"/>
    </source>
</evidence>
<organism evidence="6 7">
    <name type="scientific">Oryza meyeriana var. granulata</name>
    <dbReference type="NCBI Taxonomy" id="110450"/>
    <lineage>
        <taxon>Eukaryota</taxon>
        <taxon>Viridiplantae</taxon>
        <taxon>Streptophyta</taxon>
        <taxon>Embryophyta</taxon>
        <taxon>Tracheophyta</taxon>
        <taxon>Spermatophyta</taxon>
        <taxon>Magnoliopsida</taxon>
        <taxon>Liliopsida</taxon>
        <taxon>Poales</taxon>
        <taxon>Poaceae</taxon>
        <taxon>BOP clade</taxon>
        <taxon>Oryzoideae</taxon>
        <taxon>Oryzeae</taxon>
        <taxon>Oryzinae</taxon>
        <taxon>Oryza</taxon>
        <taxon>Oryza meyeriana</taxon>
    </lineage>
</organism>
<feature type="domain" description="Peptidase A1" evidence="5">
    <location>
        <begin position="112"/>
        <end position="447"/>
    </location>
</feature>
<keyword evidence="7" id="KW-1185">Reference proteome</keyword>
<dbReference type="InterPro" id="IPR001461">
    <property type="entry name" value="Aspartic_peptidase_A1"/>
</dbReference>
<reference evidence="6 7" key="1">
    <citation type="submission" date="2019-11" db="EMBL/GenBank/DDBJ databases">
        <title>Whole genome sequence of Oryza granulata.</title>
        <authorList>
            <person name="Li W."/>
        </authorList>
    </citation>
    <scope>NUCLEOTIDE SEQUENCE [LARGE SCALE GENOMIC DNA]</scope>
    <source>
        <strain evidence="7">cv. Menghai</strain>
        <tissue evidence="6">Leaf</tissue>
    </source>
</reference>
<dbReference type="AlphaFoldDB" id="A0A6G1E905"/>
<name>A0A6G1E905_9ORYZ</name>
<dbReference type="GO" id="GO:0004190">
    <property type="term" value="F:aspartic-type endopeptidase activity"/>
    <property type="evidence" value="ECO:0007669"/>
    <property type="project" value="UniProtKB-KW"/>
</dbReference>
<dbReference type="PROSITE" id="PS00141">
    <property type="entry name" value="ASP_PROTEASE"/>
    <property type="match status" value="1"/>
</dbReference>
<dbReference type="InterPro" id="IPR032861">
    <property type="entry name" value="TAXi_N"/>
</dbReference>
<evidence type="ECO:0000256" key="2">
    <source>
        <dbReference type="PIRSR" id="PIRSR601461-1"/>
    </source>
</evidence>
<dbReference type="PRINTS" id="PR00792">
    <property type="entry name" value="PEPSIN"/>
</dbReference>
<feature type="active site" evidence="2">
    <location>
        <position position="329"/>
    </location>
</feature>
<dbReference type="InterPro" id="IPR033121">
    <property type="entry name" value="PEPTIDASE_A1"/>
</dbReference>
<dbReference type="Proteomes" id="UP000479710">
    <property type="component" value="Unassembled WGS sequence"/>
</dbReference>
<evidence type="ECO:0000313" key="6">
    <source>
        <dbReference type="EMBL" id="KAF0920942.1"/>
    </source>
</evidence>
<sequence length="453" mass="49997">MLISILTIWFCPYIISPVTADDSNCANTWEDNPAPQLNDSSATVRFTVLHREHPCFLASTVPADHFSPSTLSTRHTRVRRLSAGCFSSCPEDGGHMGGSIFANGVPWDQYSYVTQIQLGTPATTYNMLVDTGSSLSWIRCKQCINECPGPVFDPAASSTYNVVYCRSSLCNVVPSATMTPSTCWMPFEKCSYNQTYEDGSRSVGVVSSDRLTYGRTSVDLVFGCSNRFEGLGGHYSGIIGVSANTLSFFTQLTVGHRYKAMAYCFPHPSKVGFLQFGQYDRQQDGMSFTPLSIDGNNYHVHLTDIIVVFSSVDIGLGMGGNQTMRCFFDTGTAYSVLPRHLFARLSDAVEERIEGFYRVGTSTGQTCFQPDLQFDEEDSYMPTMKFVLQGGATLILTEEDLYIEEVPGKLYCLAFKENNSGDVVVGSKFLMALQIVVDLENSTMGFRDRRGCS</sequence>
<evidence type="ECO:0000256" key="1">
    <source>
        <dbReference type="ARBA" id="ARBA00007447"/>
    </source>
</evidence>
<dbReference type="Pfam" id="PF14543">
    <property type="entry name" value="TAXi_N"/>
    <property type="match status" value="1"/>
</dbReference>
<dbReference type="GO" id="GO:0006508">
    <property type="term" value="P:proteolysis"/>
    <property type="evidence" value="ECO:0007669"/>
    <property type="project" value="UniProtKB-KW"/>
</dbReference>
<gene>
    <name evidence="6" type="ORF">E2562_037790</name>
</gene>
<dbReference type="InterPro" id="IPR001969">
    <property type="entry name" value="Aspartic_peptidase_AS"/>
</dbReference>
<keyword evidence="3" id="KW-0064">Aspartyl protease</keyword>
<keyword evidence="3" id="KW-0378">Hydrolase</keyword>